<evidence type="ECO:0000313" key="2">
    <source>
        <dbReference type="Proteomes" id="UP000002421"/>
    </source>
</evidence>
<organismHost>
    <name type="scientific">Pseudomonas chlororaphis</name>
    <dbReference type="NCBI Taxonomy" id="587753"/>
</organismHost>
<protein>
    <submittedName>
        <fullName evidence="1">Uncharacterized protein</fullName>
    </submittedName>
</protein>
<reference evidence="1 2" key="1">
    <citation type="journal article" date="2008" name="Virology">
        <title>Characterization of Pseudomonas chlororaphis myovirus 201varphi2-1 via genomic sequencing, mass spectrometry, and electron microscopy.</title>
        <authorList>
            <person name="Thomas J.A."/>
            <person name="Rolando M.R."/>
            <person name="Carroll C.A."/>
            <person name="Shen P.S."/>
            <person name="Belnap D.M."/>
            <person name="Weintraub S.T."/>
            <person name="Serwer P."/>
            <person name="Hardies S.C."/>
        </authorList>
    </citation>
    <scope>NUCLEOTIDE SEQUENCE</scope>
</reference>
<dbReference type="Proteomes" id="UP000002421">
    <property type="component" value="Segment"/>
</dbReference>
<gene>
    <name evidence="1" type="ORF">201phi2-1p007</name>
</gene>
<accession>B3FJY3</accession>
<dbReference type="RefSeq" id="YP_001956733.1">
    <property type="nucleotide sequence ID" value="NC_010821.1"/>
</dbReference>
<organism evidence="1 2">
    <name type="scientific">Pseudomonas phage 201phi2-1</name>
    <name type="common">Pseudomonas chlororaphis phage 201phi2-1</name>
    <dbReference type="NCBI Taxonomy" id="198110"/>
    <lineage>
        <taxon>Viruses</taxon>
        <taxon>Duplodnaviria</taxon>
        <taxon>Heunggongvirae</taxon>
        <taxon>Uroviricota</taxon>
        <taxon>Caudoviricetes</taxon>
        <taxon>Chimalliviridae</taxon>
        <taxon>Serwervirus</taxon>
        <taxon>Serwervirus 201phi21</taxon>
    </lineage>
</organism>
<name>B3FJY3_BP201</name>
<evidence type="ECO:0000313" key="1">
    <source>
        <dbReference type="EMBL" id="ABY62841.1"/>
    </source>
</evidence>
<proteinExistence type="predicted"/>
<dbReference type="KEGG" id="vg:6372652"/>
<sequence>MHLQYNTPPYRKLYRSYIERYDNCDKVVNIEPRVREFSHLIRQSGLGVSVWSCEGHEEDTYSPYEGYVMLTARNREAAAKLVDVFQKISSVLVTVMGWEALPEIESPLASLGEDTSYPCVVIRSPSFTKESNANLFWEIVTVQTEKLLKHHISANPENITGVIP</sequence>
<dbReference type="EMBL" id="EU197055">
    <property type="protein sequence ID" value="ABY62841.1"/>
    <property type="molecule type" value="Genomic_DNA"/>
</dbReference>
<keyword evidence="2" id="KW-1185">Reference proteome</keyword>